<keyword evidence="4" id="KW-0238">DNA-binding</keyword>
<dbReference type="Proteomes" id="UP000005238">
    <property type="component" value="Unassembled WGS sequence"/>
</dbReference>
<evidence type="ECO:0000313" key="9">
    <source>
        <dbReference type="EnsemblProtists" id="Phyra81953"/>
    </source>
</evidence>
<dbReference type="RefSeq" id="XP_067744304.1">
    <property type="nucleotide sequence ID" value="XM_067892423.1"/>
</dbReference>
<dbReference type="Pfam" id="PF02042">
    <property type="entry name" value="RWP-RK"/>
    <property type="match status" value="1"/>
</dbReference>
<evidence type="ECO:0000256" key="1">
    <source>
        <dbReference type="ARBA" id="ARBA00004049"/>
    </source>
</evidence>
<dbReference type="PROSITE" id="PS51519">
    <property type="entry name" value="RWP_RK"/>
    <property type="match status" value="1"/>
</dbReference>
<reference evidence="9" key="2">
    <citation type="submission" date="2015-06" db="UniProtKB">
        <authorList>
            <consortium name="EnsemblProtists"/>
        </authorList>
    </citation>
    <scope>IDENTIFICATION</scope>
    <source>
        <strain evidence="9">Pr102</strain>
    </source>
</reference>
<dbReference type="VEuPathDB" id="FungiDB:KRP23_7145"/>
<dbReference type="PANTHER" id="PTHR46373">
    <property type="entry name" value="PROTEIN RKD4"/>
    <property type="match status" value="1"/>
</dbReference>
<evidence type="ECO:0000313" key="10">
    <source>
        <dbReference type="Proteomes" id="UP000005238"/>
    </source>
</evidence>
<evidence type="ECO:0000256" key="2">
    <source>
        <dbReference type="ARBA" id="ARBA00023015"/>
    </source>
</evidence>
<keyword evidence="2" id="KW-0805">Transcription regulation</keyword>
<organism evidence="9 10">
    <name type="scientific">Phytophthora ramorum</name>
    <name type="common">Sudden oak death agent</name>
    <dbReference type="NCBI Taxonomy" id="164328"/>
    <lineage>
        <taxon>Eukaryota</taxon>
        <taxon>Sar</taxon>
        <taxon>Stramenopiles</taxon>
        <taxon>Oomycota</taxon>
        <taxon>Peronosporomycetes</taxon>
        <taxon>Peronosporales</taxon>
        <taxon>Peronosporaceae</taxon>
        <taxon>Phytophthora</taxon>
    </lineage>
</organism>
<proteinExistence type="predicted"/>
<feature type="domain" description="RWP-RK" evidence="8">
    <location>
        <begin position="49"/>
        <end position="134"/>
    </location>
</feature>
<keyword evidence="3" id="KW-0175">Coiled coil</keyword>
<comment type="function">
    <text evidence="1">Putative transcription factor.</text>
</comment>
<dbReference type="GeneID" id="94228221"/>
<evidence type="ECO:0000256" key="3">
    <source>
        <dbReference type="ARBA" id="ARBA00023054"/>
    </source>
</evidence>
<dbReference type="EMBL" id="DS566063">
    <property type="status" value="NOT_ANNOTATED_CDS"/>
    <property type="molecule type" value="Genomic_DNA"/>
</dbReference>
<feature type="region of interest" description="Disordered" evidence="7">
    <location>
        <begin position="122"/>
        <end position="146"/>
    </location>
</feature>
<keyword evidence="10" id="KW-1185">Reference proteome</keyword>
<feature type="region of interest" description="Disordered" evidence="7">
    <location>
        <begin position="170"/>
        <end position="199"/>
    </location>
</feature>
<dbReference type="GO" id="GO:0003700">
    <property type="term" value="F:DNA-binding transcription factor activity"/>
    <property type="evidence" value="ECO:0007669"/>
    <property type="project" value="InterPro"/>
</dbReference>
<sequence>MEMELPATPTPADSRGMHLNFQSPTADKAQQSLRMQVAAHNFKKRAACDSPEPSDDSASPLPVNTCNFAALSRHFHLPLKVAAEKFGVRATAFKKRCRAIGIRHWPYRKVRSLKRSLQELEQCQQQAQDGSGPPLSDKQLRQHAGYQSQLKRLLSPETYGIDPSGQMLPHFFDGSFTPDDHDSDEDSCGSQSPRPGVDHFVHRNKARKHLFTDSPSSASASSPHRDAMFFGSAMAMNTAMDFVAASRAQYSAQFNAQAGGIQSGFVFDSMYDPFGELSTSSMDPYGDNDHPSCGYSLDAVSYDFFPLQPSPTMAMRKATALAQQQVTTTSTSEEPSASTAPSGLEGLEDDIFRHISPEYGCLV</sequence>
<keyword evidence="6" id="KW-0539">Nucleus</keyword>
<dbReference type="eggNOG" id="ENOG502QZNI">
    <property type="taxonomic scope" value="Eukaryota"/>
</dbReference>
<dbReference type="InterPro" id="IPR003035">
    <property type="entry name" value="RWP-RK_dom"/>
</dbReference>
<keyword evidence="5" id="KW-0804">Transcription</keyword>
<dbReference type="PANTHER" id="PTHR46373:SF2">
    <property type="entry name" value="RWP-RK DOMAIN-CONTAINING PROTEIN"/>
    <property type="match status" value="1"/>
</dbReference>
<evidence type="ECO:0000256" key="6">
    <source>
        <dbReference type="ARBA" id="ARBA00023242"/>
    </source>
</evidence>
<dbReference type="InterPro" id="IPR044607">
    <property type="entry name" value="RKD-like"/>
</dbReference>
<evidence type="ECO:0000256" key="4">
    <source>
        <dbReference type="ARBA" id="ARBA00023125"/>
    </source>
</evidence>
<protein>
    <recommendedName>
        <fullName evidence="8">RWP-RK domain-containing protein</fullName>
    </recommendedName>
</protein>
<dbReference type="AlphaFoldDB" id="H3GWT0"/>
<accession>H3GWT0</accession>
<evidence type="ECO:0000256" key="7">
    <source>
        <dbReference type="SAM" id="MobiDB-lite"/>
    </source>
</evidence>
<reference evidence="10" key="1">
    <citation type="journal article" date="2006" name="Science">
        <title>Phytophthora genome sequences uncover evolutionary origins and mechanisms of pathogenesis.</title>
        <authorList>
            <person name="Tyler B.M."/>
            <person name="Tripathy S."/>
            <person name="Zhang X."/>
            <person name="Dehal P."/>
            <person name="Jiang R.H."/>
            <person name="Aerts A."/>
            <person name="Arredondo F.D."/>
            <person name="Baxter L."/>
            <person name="Bensasson D."/>
            <person name="Beynon J.L."/>
            <person name="Chapman J."/>
            <person name="Damasceno C.M."/>
            <person name="Dorrance A.E."/>
            <person name="Dou D."/>
            <person name="Dickerman A.W."/>
            <person name="Dubchak I.L."/>
            <person name="Garbelotto M."/>
            <person name="Gijzen M."/>
            <person name="Gordon S.G."/>
            <person name="Govers F."/>
            <person name="Grunwald N.J."/>
            <person name="Huang W."/>
            <person name="Ivors K.L."/>
            <person name="Jones R.W."/>
            <person name="Kamoun S."/>
            <person name="Krampis K."/>
            <person name="Lamour K.H."/>
            <person name="Lee M.K."/>
            <person name="McDonald W.H."/>
            <person name="Medina M."/>
            <person name="Meijer H.J."/>
            <person name="Nordberg E.K."/>
            <person name="Maclean D.J."/>
            <person name="Ospina-Giraldo M.D."/>
            <person name="Morris P.F."/>
            <person name="Phuntumart V."/>
            <person name="Putnam N.H."/>
            <person name="Rash S."/>
            <person name="Rose J.K."/>
            <person name="Sakihama Y."/>
            <person name="Salamov A.A."/>
            <person name="Savidor A."/>
            <person name="Scheuring C.F."/>
            <person name="Smith B.M."/>
            <person name="Sobral B.W."/>
            <person name="Terry A."/>
            <person name="Torto-Alalibo T.A."/>
            <person name="Win J."/>
            <person name="Xu Z."/>
            <person name="Zhang H."/>
            <person name="Grigoriev I.V."/>
            <person name="Rokhsar D.S."/>
            <person name="Boore J.L."/>
        </authorList>
    </citation>
    <scope>NUCLEOTIDE SEQUENCE [LARGE SCALE GENOMIC DNA]</scope>
    <source>
        <strain evidence="10">Pr102</strain>
    </source>
</reference>
<evidence type="ECO:0000256" key="5">
    <source>
        <dbReference type="ARBA" id="ARBA00023163"/>
    </source>
</evidence>
<feature type="region of interest" description="Disordered" evidence="7">
    <location>
        <begin position="325"/>
        <end position="345"/>
    </location>
</feature>
<feature type="compositionally biased region" description="Polar residues" evidence="7">
    <location>
        <begin position="20"/>
        <end position="29"/>
    </location>
</feature>
<dbReference type="OMA" id="LPAHFFH"/>
<evidence type="ECO:0000259" key="8">
    <source>
        <dbReference type="PROSITE" id="PS51519"/>
    </source>
</evidence>
<dbReference type="InParanoid" id="H3GWT0"/>
<name>H3GWT0_PHYRM</name>
<feature type="region of interest" description="Disordered" evidence="7">
    <location>
        <begin position="1"/>
        <end position="29"/>
    </location>
</feature>
<feature type="compositionally biased region" description="Low complexity" evidence="7">
    <location>
        <begin position="327"/>
        <end position="342"/>
    </location>
</feature>
<dbReference type="HOGENOM" id="CLU_042479_0_0_1"/>
<dbReference type="EnsemblProtists" id="Phyra81953">
    <property type="protein sequence ID" value="Phyra81953"/>
    <property type="gene ID" value="Phyra81953"/>
</dbReference>
<dbReference type="VEuPathDB" id="FungiDB:KRP22_12247"/>
<dbReference type="GO" id="GO:0003677">
    <property type="term" value="F:DNA binding"/>
    <property type="evidence" value="ECO:0007669"/>
    <property type="project" value="UniProtKB-KW"/>
</dbReference>
<dbReference type="OrthoDB" id="6270329at2759"/>